<dbReference type="AlphaFoldDB" id="A0A328YS84"/>
<gene>
    <name evidence="3" type="ORF">AX018_104220</name>
</gene>
<dbReference type="PRINTS" id="PR01002">
    <property type="entry name" value="FLGFLGJ"/>
</dbReference>
<accession>A0A328YS84</accession>
<dbReference type="Proteomes" id="UP000248856">
    <property type="component" value="Unassembled WGS sequence"/>
</dbReference>
<evidence type="ECO:0000256" key="1">
    <source>
        <dbReference type="ARBA" id="ARBA00022801"/>
    </source>
</evidence>
<evidence type="ECO:0000259" key="2">
    <source>
        <dbReference type="SMART" id="SM00047"/>
    </source>
</evidence>
<dbReference type="Pfam" id="PF01832">
    <property type="entry name" value="Glucosaminidase"/>
    <property type="match status" value="1"/>
</dbReference>
<dbReference type="PANTHER" id="PTHR33308:SF9">
    <property type="entry name" value="PEPTIDOGLYCAN HYDROLASE FLGJ"/>
    <property type="match status" value="1"/>
</dbReference>
<dbReference type="GO" id="GO:0004040">
    <property type="term" value="F:amidase activity"/>
    <property type="evidence" value="ECO:0007669"/>
    <property type="project" value="InterPro"/>
</dbReference>
<dbReference type="OrthoDB" id="289937at2"/>
<name>A0A328YS84_9BURK</name>
<evidence type="ECO:0000313" key="4">
    <source>
        <dbReference type="Proteomes" id="UP000248856"/>
    </source>
</evidence>
<sequence length="260" mass="27173">MRPSDALQAPGSAFRAEMERIALPLHGGSTAHGDFGGFFRQVQGEIQAYIATGQGGQGMDDAAVDLSTQARWLRAQFAAGAGATPAAASTDPQSVAAPSEAQAAFLAQATPWAEEAAARLGVAPELVLAHAALESGWGRQPLRDPATGQDTHNYFGIKAGGTWRGEVARAATTEYEDGVPQAQTAAFRSYPDGASAFRDYARLLSTQPGYQGALNAGHDARAFAQGLVRGGYATDPDYADKLVRVARQLQARGLAQRTGD</sequence>
<dbReference type="SMART" id="SM00047">
    <property type="entry name" value="LYZ2"/>
    <property type="match status" value="1"/>
</dbReference>
<organism evidence="3 4">
    <name type="scientific">Paracidovorax anthurii</name>
    <dbReference type="NCBI Taxonomy" id="78229"/>
    <lineage>
        <taxon>Bacteria</taxon>
        <taxon>Pseudomonadati</taxon>
        <taxon>Pseudomonadota</taxon>
        <taxon>Betaproteobacteria</taxon>
        <taxon>Burkholderiales</taxon>
        <taxon>Comamonadaceae</taxon>
        <taxon>Paracidovorax</taxon>
    </lineage>
</organism>
<keyword evidence="4" id="KW-1185">Reference proteome</keyword>
<keyword evidence="3" id="KW-0282">Flagellum</keyword>
<proteinExistence type="predicted"/>
<reference evidence="3 4" key="1">
    <citation type="submission" date="2018-06" db="EMBL/GenBank/DDBJ databases">
        <title>Genomic Encyclopedia of Archaeal and Bacterial Type Strains, Phase II (KMG-II): from individual species to whole genera.</title>
        <authorList>
            <person name="Goeker M."/>
        </authorList>
    </citation>
    <scope>NUCLEOTIDE SEQUENCE [LARGE SCALE GENOMIC DNA]</scope>
    <source>
        <strain evidence="3 4">CFPB 3232</strain>
    </source>
</reference>
<dbReference type="InterPro" id="IPR002901">
    <property type="entry name" value="MGlyc_endo_b_GlcNAc-like_dom"/>
</dbReference>
<dbReference type="RefSeq" id="WP_111880027.1">
    <property type="nucleotide sequence ID" value="NZ_CBCSGC010000044.1"/>
</dbReference>
<dbReference type="GO" id="GO:0071973">
    <property type="term" value="P:bacterial-type flagellum-dependent cell motility"/>
    <property type="evidence" value="ECO:0007669"/>
    <property type="project" value="TreeGrafter"/>
</dbReference>
<dbReference type="EMBL" id="QLTA01000042">
    <property type="protein sequence ID" value="RAR76838.1"/>
    <property type="molecule type" value="Genomic_DNA"/>
</dbReference>
<comment type="caution">
    <text evidence="3">The sequence shown here is derived from an EMBL/GenBank/DDBJ whole genome shotgun (WGS) entry which is preliminary data.</text>
</comment>
<dbReference type="InterPro" id="IPR051056">
    <property type="entry name" value="Glycosyl_Hydrolase_73"/>
</dbReference>
<dbReference type="PANTHER" id="PTHR33308">
    <property type="entry name" value="PEPTIDOGLYCAN HYDROLASE FLGJ"/>
    <property type="match status" value="1"/>
</dbReference>
<dbReference type="Gene3D" id="2.10.70.40">
    <property type="entry name" value="peptidoglycan hydrolase"/>
    <property type="match status" value="1"/>
</dbReference>
<evidence type="ECO:0000313" key="3">
    <source>
        <dbReference type="EMBL" id="RAR76838.1"/>
    </source>
</evidence>
<protein>
    <submittedName>
        <fullName evidence="3">Flagellar protein FlgJ</fullName>
    </submittedName>
</protein>
<keyword evidence="3" id="KW-0969">Cilium</keyword>
<dbReference type="Gene3D" id="1.10.530.10">
    <property type="match status" value="1"/>
</dbReference>
<feature type="domain" description="Mannosyl-glycoprotein endo-beta-N-acetylglucosamidase-like" evidence="2">
    <location>
        <begin position="94"/>
        <end position="255"/>
    </location>
</feature>
<keyword evidence="1" id="KW-0378">Hydrolase</keyword>
<keyword evidence="3" id="KW-0966">Cell projection</keyword>